<name>A0ABY8FU96_9SPHN</name>
<keyword evidence="3" id="KW-1185">Reference proteome</keyword>
<protein>
    <recommendedName>
        <fullName evidence="4">Peptidase M48 domain-containing protein</fullName>
    </recommendedName>
</protein>
<dbReference type="Proteomes" id="UP001215827">
    <property type="component" value="Chromosome"/>
</dbReference>
<dbReference type="EMBL" id="CP121106">
    <property type="protein sequence ID" value="WFL78584.1"/>
    <property type="molecule type" value="Genomic_DNA"/>
</dbReference>
<accession>A0ABY8FU96</accession>
<evidence type="ECO:0008006" key="4">
    <source>
        <dbReference type="Google" id="ProtNLM"/>
    </source>
</evidence>
<evidence type="ECO:0000313" key="3">
    <source>
        <dbReference type="Proteomes" id="UP001215827"/>
    </source>
</evidence>
<feature type="chain" id="PRO_5045544334" description="Peptidase M48 domain-containing protein" evidence="1">
    <location>
        <begin position="22"/>
        <end position="326"/>
    </location>
</feature>
<proteinExistence type="predicted"/>
<keyword evidence="1" id="KW-0732">Signal</keyword>
<dbReference type="RefSeq" id="WP_278017274.1">
    <property type="nucleotide sequence ID" value="NZ_CP121106.1"/>
</dbReference>
<gene>
    <name evidence="2" type="ORF">P7228_05835</name>
</gene>
<evidence type="ECO:0000256" key="1">
    <source>
        <dbReference type="SAM" id="SignalP"/>
    </source>
</evidence>
<organism evidence="2 3">
    <name type="scientific">Altererythrobacter arenosus</name>
    <dbReference type="NCBI Taxonomy" id="3032592"/>
    <lineage>
        <taxon>Bacteria</taxon>
        <taxon>Pseudomonadati</taxon>
        <taxon>Pseudomonadota</taxon>
        <taxon>Alphaproteobacteria</taxon>
        <taxon>Sphingomonadales</taxon>
        <taxon>Erythrobacteraceae</taxon>
        <taxon>Altererythrobacter</taxon>
    </lineage>
</organism>
<sequence length="326" mass="35532">MRYPAGLAALLLLVGWWPIHAAEAHEPLDPVAVEHELYLTQNQLLQDVGWKLVAGNAPFCADTRLAAGLQLQDMRSYGAPEQMRSLLGLDGDFAVLAIAADSPAADTQLVPGTEIRTIDGDKLSVWPAEARLDWRRDKRLHDAIDSAMAREGSVAIGLANGGEIAISGREACTSRFELAGGGARAVADGERVQIGTKFVGLAYPEEEFAAAIAHELAHNILGHRQWLDANGRKQHNVRRTEREADRLMPWLLANAGYEPAAAARFMERWGPANDGGIFRRRSHDGWDERLQVIRAEIDSISAVQGTGGVADWSTHFSRDILPEAAN</sequence>
<reference evidence="2 3" key="1">
    <citation type="submission" date="2023-03" db="EMBL/GenBank/DDBJ databases">
        <title>Altererythrobacter sp. CAU 1644 isolated from sand.</title>
        <authorList>
            <person name="Kim W."/>
        </authorList>
    </citation>
    <scope>NUCLEOTIDE SEQUENCE [LARGE SCALE GENOMIC DNA]</scope>
    <source>
        <strain evidence="2 3">CAU 1644</strain>
    </source>
</reference>
<feature type="signal peptide" evidence="1">
    <location>
        <begin position="1"/>
        <end position="21"/>
    </location>
</feature>
<evidence type="ECO:0000313" key="2">
    <source>
        <dbReference type="EMBL" id="WFL78584.1"/>
    </source>
</evidence>